<protein>
    <submittedName>
        <fullName evidence="1">Uncharacterized protein</fullName>
    </submittedName>
</protein>
<keyword evidence="2" id="KW-1185">Reference proteome</keyword>
<evidence type="ECO:0000313" key="2">
    <source>
        <dbReference type="Proteomes" id="UP001164929"/>
    </source>
</evidence>
<proteinExistence type="predicted"/>
<name>A0AAD6Q720_9ROSI</name>
<sequence>MKYGASFAGLDLLKIVFLVFYSVEGELLLPRSSVFKRISMEEVCDCVRILIFLCHCSLVSIQTRQAPVECKPVVDMI</sequence>
<dbReference type="Proteomes" id="UP001164929">
    <property type="component" value="Chromosome 11"/>
</dbReference>
<evidence type="ECO:0000313" key="1">
    <source>
        <dbReference type="EMBL" id="KAJ6980255.1"/>
    </source>
</evidence>
<gene>
    <name evidence="1" type="ORF">NC653_028159</name>
</gene>
<accession>A0AAD6Q720</accession>
<comment type="caution">
    <text evidence="1">The sequence shown here is derived from an EMBL/GenBank/DDBJ whole genome shotgun (WGS) entry which is preliminary data.</text>
</comment>
<dbReference type="AlphaFoldDB" id="A0AAD6Q720"/>
<reference evidence="1" key="1">
    <citation type="journal article" date="2023" name="Mol. Ecol. Resour.">
        <title>Chromosome-level genome assembly of a triploid poplar Populus alba 'Berolinensis'.</title>
        <authorList>
            <person name="Chen S."/>
            <person name="Yu Y."/>
            <person name="Wang X."/>
            <person name="Wang S."/>
            <person name="Zhang T."/>
            <person name="Zhou Y."/>
            <person name="He R."/>
            <person name="Meng N."/>
            <person name="Wang Y."/>
            <person name="Liu W."/>
            <person name="Liu Z."/>
            <person name="Liu J."/>
            <person name="Guo Q."/>
            <person name="Huang H."/>
            <person name="Sederoff R.R."/>
            <person name="Wang G."/>
            <person name="Qu G."/>
            <person name="Chen S."/>
        </authorList>
    </citation>
    <scope>NUCLEOTIDE SEQUENCE</scope>
    <source>
        <strain evidence="1">SC-2020</strain>
    </source>
</reference>
<organism evidence="1 2">
    <name type="scientific">Populus alba x Populus x berolinensis</name>
    <dbReference type="NCBI Taxonomy" id="444605"/>
    <lineage>
        <taxon>Eukaryota</taxon>
        <taxon>Viridiplantae</taxon>
        <taxon>Streptophyta</taxon>
        <taxon>Embryophyta</taxon>
        <taxon>Tracheophyta</taxon>
        <taxon>Spermatophyta</taxon>
        <taxon>Magnoliopsida</taxon>
        <taxon>eudicotyledons</taxon>
        <taxon>Gunneridae</taxon>
        <taxon>Pentapetalae</taxon>
        <taxon>rosids</taxon>
        <taxon>fabids</taxon>
        <taxon>Malpighiales</taxon>
        <taxon>Salicaceae</taxon>
        <taxon>Saliceae</taxon>
        <taxon>Populus</taxon>
    </lineage>
</organism>
<dbReference type="EMBL" id="JAQIZT010000011">
    <property type="protein sequence ID" value="KAJ6980255.1"/>
    <property type="molecule type" value="Genomic_DNA"/>
</dbReference>